<dbReference type="AlphaFoldDB" id="A0A2V3VXA9"/>
<comment type="similarity">
    <text evidence="7">Belongs to the binding-protein-dependent transport system permease family.</text>
</comment>
<keyword evidence="2 7" id="KW-0813">Transport</keyword>
<evidence type="ECO:0000256" key="3">
    <source>
        <dbReference type="ARBA" id="ARBA00022475"/>
    </source>
</evidence>
<feature type="transmembrane region" description="Helical" evidence="7">
    <location>
        <begin position="69"/>
        <end position="90"/>
    </location>
</feature>
<name>A0A2V3VXA9_9BACI</name>
<dbReference type="PANTHER" id="PTHR30193:SF37">
    <property type="entry name" value="INNER MEMBRANE ABC TRANSPORTER PERMEASE PROTEIN YCJO"/>
    <property type="match status" value="1"/>
</dbReference>
<evidence type="ECO:0000256" key="4">
    <source>
        <dbReference type="ARBA" id="ARBA00022692"/>
    </source>
</evidence>
<dbReference type="InterPro" id="IPR035906">
    <property type="entry name" value="MetI-like_sf"/>
</dbReference>
<feature type="transmembrane region" description="Helical" evidence="7">
    <location>
        <begin position="102"/>
        <end position="122"/>
    </location>
</feature>
<keyword evidence="5 7" id="KW-1133">Transmembrane helix</keyword>
<accession>A0A2V3VXA9</accession>
<evidence type="ECO:0000256" key="1">
    <source>
        <dbReference type="ARBA" id="ARBA00004651"/>
    </source>
</evidence>
<feature type="transmembrane region" description="Helical" evidence="7">
    <location>
        <begin position="152"/>
        <end position="177"/>
    </location>
</feature>
<sequence>MIYKTRHAWAFLLPAIILLMVFSIIPIIWVIYLGFTSYNVFQPAQWVGLENYQTLLSDDKFWHALKNTMFYWILVTPAITIVSLLLAVLVNQQLKGIKLYRLAFYFPVLVSVVVTALLWKWMFATDGIFNYFFELIGIGSIKWLTSPSMAMISVAIVTVWQGMGYYMLIYLAGLQSVPQELYEAAEMDGAGFWRKQWNITIPSLRPVILFVSIISTMGAFKEFALMMVMTEGGPVNSTTTLVYLIFKEAFENINMGYASAIATILFLVILIISIVNLKIQDTKDA</sequence>
<dbReference type="InterPro" id="IPR051393">
    <property type="entry name" value="ABC_transporter_permease"/>
</dbReference>
<feature type="transmembrane region" description="Helical" evidence="7">
    <location>
        <begin position="12"/>
        <end position="35"/>
    </location>
</feature>
<keyword evidence="3" id="KW-1003">Cell membrane</keyword>
<protein>
    <submittedName>
        <fullName evidence="9">Carbohydrate ABC transporter membrane protein 1 (CUT1 family)</fullName>
    </submittedName>
</protein>
<dbReference type="Proteomes" id="UP000247978">
    <property type="component" value="Unassembled WGS sequence"/>
</dbReference>
<dbReference type="Pfam" id="PF00528">
    <property type="entry name" value="BPD_transp_1"/>
    <property type="match status" value="1"/>
</dbReference>
<evidence type="ECO:0000256" key="2">
    <source>
        <dbReference type="ARBA" id="ARBA00022448"/>
    </source>
</evidence>
<comment type="subcellular location">
    <subcellularLocation>
        <location evidence="1 7">Cell membrane</location>
        <topology evidence="1 7">Multi-pass membrane protein</topology>
    </subcellularLocation>
</comment>
<dbReference type="SUPFAM" id="SSF161098">
    <property type="entry name" value="MetI-like"/>
    <property type="match status" value="1"/>
</dbReference>
<evidence type="ECO:0000259" key="8">
    <source>
        <dbReference type="PROSITE" id="PS50928"/>
    </source>
</evidence>
<reference evidence="9 10" key="1">
    <citation type="submission" date="2018-05" db="EMBL/GenBank/DDBJ databases">
        <title>Genomic Encyclopedia of Type Strains, Phase IV (KMG-IV): sequencing the most valuable type-strain genomes for metagenomic binning, comparative biology and taxonomic classification.</title>
        <authorList>
            <person name="Goeker M."/>
        </authorList>
    </citation>
    <scope>NUCLEOTIDE SEQUENCE [LARGE SCALE GENOMIC DNA]</scope>
    <source>
        <strain evidence="9 10">DSM 28556</strain>
    </source>
</reference>
<dbReference type="RefSeq" id="WP_242694820.1">
    <property type="nucleotide sequence ID" value="NZ_JADIJL010000026.1"/>
</dbReference>
<evidence type="ECO:0000256" key="6">
    <source>
        <dbReference type="ARBA" id="ARBA00023136"/>
    </source>
</evidence>
<dbReference type="SUPFAM" id="SSF160964">
    <property type="entry name" value="MalF N-terminal region-like"/>
    <property type="match status" value="1"/>
</dbReference>
<dbReference type="GO" id="GO:0005886">
    <property type="term" value="C:plasma membrane"/>
    <property type="evidence" value="ECO:0007669"/>
    <property type="project" value="UniProtKB-SubCell"/>
</dbReference>
<dbReference type="PROSITE" id="PS50928">
    <property type="entry name" value="ABC_TM1"/>
    <property type="match status" value="1"/>
</dbReference>
<dbReference type="GO" id="GO:0055085">
    <property type="term" value="P:transmembrane transport"/>
    <property type="evidence" value="ECO:0007669"/>
    <property type="project" value="InterPro"/>
</dbReference>
<evidence type="ECO:0000313" key="10">
    <source>
        <dbReference type="Proteomes" id="UP000247978"/>
    </source>
</evidence>
<dbReference type="Gene3D" id="1.10.3720.10">
    <property type="entry name" value="MetI-like"/>
    <property type="match status" value="1"/>
</dbReference>
<evidence type="ECO:0000256" key="7">
    <source>
        <dbReference type="RuleBase" id="RU363032"/>
    </source>
</evidence>
<dbReference type="PANTHER" id="PTHR30193">
    <property type="entry name" value="ABC TRANSPORTER PERMEASE PROTEIN"/>
    <property type="match status" value="1"/>
</dbReference>
<gene>
    <name evidence="9" type="ORF">DFR56_11074</name>
</gene>
<organism evidence="9 10">
    <name type="scientific">Pseudogracilibacillus auburnensis</name>
    <dbReference type="NCBI Taxonomy" id="1494959"/>
    <lineage>
        <taxon>Bacteria</taxon>
        <taxon>Bacillati</taxon>
        <taxon>Bacillota</taxon>
        <taxon>Bacilli</taxon>
        <taxon>Bacillales</taxon>
        <taxon>Bacillaceae</taxon>
        <taxon>Pseudogracilibacillus</taxon>
    </lineage>
</organism>
<dbReference type="EMBL" id="QJJQ01000010">
    <property type="protein sequence ID" value="PXW85574.1"/>
    <property type="molecule type" value="Genomic_DNA"/>
</dbReference>
<evidence type="ECO:0000313" key="9">
    <source>
        <dbReference type="EMBL" id="PXW85574.1"/>
    </source>
</evidence>
<dbReference type="InterPro" id="IPR000515">
    <property type="entry name" value="MetI-like"/>
</dbReference>
<proteinExistence type="inferred from homology"/>
<dbReference type="CDD" id="cd06261">
    <property type="entry name" value="TM_PBP2"/>
    <property type="match status" value="1"/>
</dbReference>
<keyword evidence="10" id="KW-1185">Reference proteome</keyword>
<keyword evidence="6 7" id="KW-0472">Membrane</keyword>
<feature type="domain" description="ABC transmembrane type-1" evidence="8">
    <location>
        <begin position="65"/>
        <end position="276"/>
    </location>
</feature>
<feature type="transmembrane region" description="Helical" evidence="7">
    <location>
        <begin position="257"/>
        <end position="277"/>
    </location>
</feature>
<evidence type="ECO:0000256" key="5">
    <source>
        <dbReference type="ARBA" id="ARBA00022989"/>
    </source>
</evidence>
<keyword evidence="4 7" id="KW-0812">Transmembrane</keyword>
<comment type="caution">
    <text evidence="9">The sequence shown here is derived from an EMBL/GenBank/DDBJ whole genome shotgun (WGS) entry which is preliminary data.</text>
</comment>